<dbReference type="InterPro" id="IPR000847">
    <property type="entry name" value="LysR_HTH_N"/>
</dbReference>
<comment type="caution">
    <text evidence="6">The sequence shown here is derived from an EMBL/GenBank/DDBJ whole genome shotgun (WGS) entry which is preliminary data.</text>
</comment>
<keyword evidence="2" id="KW-0805">Transcription regulation</keyword>
<dbReference type="AlphaFoldDB" id="A0A9D1JF27"/>
<dbReference type="InterPro" id="IPR036390">
    <property type="entry name" value="WH_DNA-bd_sf"/>
</dbReference>
<protein>
    <submittedName>
        <fullName evidence="6">LysR family transcriptional regulator</fullName>
    </submittedName>
</protein>
<dbReference type="GO" id="GO:0003677">
    <property type="term" value="F:DNA binding"/>
    <property type="evidence" value="ECO:0007669"/>
    <property type="project" value="UniProtKB-KW"/>
</dbReference>
<dbReference type="PROSITE" id="PS50931">
    <property type="entry name" value="HTH_LYSR"/>
    <property type="match status" value="1"/>
</dbReference>
<name>A0A9D1JF27_9FIRM</name>
<evidence type="ECO:0000313" key="6">
    <source>
        <dbReference type="EMBL" id="HIR92514.1"/>
    </source>
</evidence>
<reference evidence="6" key="2">
    <citation type="journal article" date="2021" name="PeerJ">
        <title>Extensive microbial diversity within the chicken gut microbiome revealed by metagenomics and culture.</title>
        <authorList>
            <person name="Gilroy R."/>
            <person name="Ravi A."/>
            <person name="Getino M."/>
            <person name="Pursley I."/>
            <person name="Horton D.L."/>
            <person name="Alikhan N.F."/>
            <person name="Baker D."/>
            <person name="Gharbi K."/>
            <person name="Hall N."/>
            <person name="Watson M."/>
            <person name="Adriaenssens E.M."/>
            <person name="Foster-Nyarko E."/>
            <person name="Jarju S."/>
            <person name="Secka A."/>
            <person name="Antonio M."/>
            <person name="Oren A."/>
            <person name="Chaudhuri R.R."/>
            <person name="La Ragione R."/>
            <person name="Hildebrand F."/>
            <person name="Pallen M.J."/>
        </authorList>
    </citation>
    <scope>NUCLEOTIDE SEQUENCE</scope>
    <source>
        <strain evidence="6">ChiSxjej1B13-7041</strain>
    </source>
</reference>
<dbReference type="PANTHER" id="PTHR30419">
    <property type="entry name" value="HTH-TYPE TRANSCRIPTIONAL REGULATOR YBHD"/>
    <property type="match status" value="1"/>
</dbReference>
<dbReference type="InterPro" id="IPR050950">
    <property type="entry name" value="HTH-type_LysR_regulators"/>
</dbReference>
<evidence type="ECO:0000256" key="4">
    <source>
        <dbReference type="ARBA" id="ARBA00023163"/>
    </source>
</evidence>
<evidence type="ECO:0000259" key="5">
    <source>
        <dbReference type="PROSITE" id="PS50931"/>
    </source>
</evidence>
<dbReference type="FunFam" id="1.10.10.10:FF:000001">
    <property type="entry name" value="LysR family transcriptional regulator"/>
    <property type="match status" value="1"/>
</dbReference>
<dbReference type="SUPFAM" id="SSF53850">
    <property type="entry name" value="Periplasmic binding protein-like II"/>
    <property type="match status" value="1"/>
</dbReference>
<evidence type="ECO:0000313" key="7">
    <source>
        <dbReference type="Proteomes" id="UP000886841"/>
    </source>
</evidence>
<comment type="similarity">
    <text evidence="1">Belongs to the LysR transcriptional regulatory family.</text>
</comment>
<dbReference type="GO" id="GO:0005829">
    <property type="term" value="C:cytosol"/>
    <property type="evidence" value="ECO:0007669"/>
    <property type="project" value="TreeGrafter"/>
</dbReference>
<dbReference type="Pfam" id="PF00126">
    <property type="entry name" value="HTH_1"/>
    <property type="match status" value="1"/>
</dbReference>
<dbReference type="EMBL" id="DVHU01000031">
    <property type="protein sequence ID" value="HIR92514.1"/>
    <property type="molecule type" value="Genomic_DNA"/>
</dbReference>
<evidence type="ECO:0000256" key="1">
    <source>
        <dbReference type="ARBA" id="ARBA00009437"/>
    </source>
</evidence>
<organism evidence="6 7">
    <name type="scientific">Candidatus Egerieimonas intestinavium</name>
    <dbReference type="NCBI Taxonomy" id="2840777"/>
    <lineage>
        <taxon>Bacteria</taxon>
        <taxon>Bacillati</taxon>
        <taxon>Bacillota</taxon>
        <taxon>Clostridia</taxon>
        <taxon>Lachnospirales</taxon>
        <taxon>Lachnospiraceae</taxon>
        <taxon>Lachnospiraceae incertae sedis</taxon>
        <taxon>Candidatus Egerieimonas</taxon>
    </lineage>
</organism>
<dbReference type="Proteomes" id="UP000886841">
    <property type="component" value="Unassembled WGS sequence"/>
</dbReference>
<reference evidence="6" key="1">
    <citation type="submission" date="2020-10" db="EMBL/GenBank/DDBJ databases">
        <authorList>
            <person name="Gilroy R."/>
        </authorList>
    </citation>
    <scope>NUCLEOTIDE SEQUENCE</scope>
    <source>
        <strain evidence="6">ChiSxjej1B13-7041</strain>
    </source>
</reference>
<evidence type="ECO:0000256" key="3">
    <source>
        <dbReference type="ARBA" id="ARBA00023125"/>
    </source>
</evidence>
<feature type="domain" description="HTH lysR-type" evidence="5">
    <location>
        <begin position="1"/>
        <end position="58"/>
    </location>
</feature>
<keyword evidence="4" id="KW-0804">Transcription</keyword>
<dbReference type="PRINTS" id="PR00039">
    <property type="entry name" value="HTHLYSR"/>
</dbReference>
<dbReference type="GO" id="GO:0003700">
    <property type="term" value="F:DNA-binding transcription factor activity"/>
    <property type="evidence" value="ECO:0007669"/>
    <property type="project" value="InterPro"/>
</dbReference>
<evidence type="ECO:0000256" key="2">
    <source>
        <dbReference type="ARBA" id="ARBA00023015"/>
    </source>
</evidence>
<dbReference type="Gene3D" id="1.10.10.10">
    <property type="entry name" value="Winged helix-like DNA-binding domain superfamily/Winged helix DNA-binding domain"/>
    <property type="match status" value="1"/>
</dbReference>
<accession>A0A9D1JF27</accession>
<keyword evidence="3" id="KW-0238">DNA-binding</keyword>
<gene>
    <name evidence="6" type="ORF">IAB98_03705</name>
</gene>
<sequence length="306" mass="34787">MEIRQFFYVVEIADTCSFSQAARNLYISQPNLSHAVKQIEDKVGFPLFERTPKGVFPTPEGRGLIERFRILKREYEQLETFINTPRNRDHLHLNVAALNVNRTSIAFSQIIRQYMSSPINFSFLTYSYLDELLPLVETAQVDFAIIGTMSPFLRQVRNRLDNHNIEYIPFADAPISVVVGPQNPLYQREGSVKLEELYPYTVMQYGSPAKAPNHSVPYVIGLSAHAYGEVHVTNGQLFYTTIQASPAIGLVAASPENFALFNRFENLRALSISDCEVTSQFAYIKSRRLALSDIANRLLKNIQPLF</sequence>
<dbReference type="InterPro" id="IPR036388">
    <property type="entry name" value="WH-like_DNA-bd_sf"/>
</dbReference>
<dbReference type="Gene3D" id="3.40.190.290">
    <property type="match status" value="1"/>
</dbReference>
<dbReference type="SUPFAM" id="SSF46785">
    <property type="entry name" value="Winged helix' DNA-binding domain"/>
    <property type="match status" value="1"/>
</dbReference>
<proteinExistence type="inferred from homology"/>